<dbReference type="OrthoDB" id="5077650at2"/>
<evidence type="ECO:0000313" key="3">
    <source>
        <dbReference type="Proteomes" id="UP000253508"/>
    </source>
</evidence>
<reference evidence="2 3" key="1">
    <citation type="submission" date="2018-07" db="EMBL/GenBank/DDBJ databases">
        <title>Microbacterium endoborsara sp. nov., a novel actinobacterium isolated from Borszczowia aralocaspica.</title>
        <authorList>
            <person name="An D."/>
        </authorList>
    </citation>
    <scope>NUCLEOTIDE SEQUENCE [LARGE SCALE GENOMIC DNA]</scope>
    <source>
        <strain evidence="2 3">C1.15228</strain>
    </source>
</reference>
<comment type="caution">
    <text evidence="2">The sequence shown here is derived from an EMBL/GenBank/DDBJ whole genome shotgun (WGS) entry which is preliminary data.</text>
</comment>
<feature type="transmembrane region" description="Helical" evidence="1">
    <location>
        <begin position="12"/>
        <end position="35"/>
    </location>
</feature>
<dbReference type="AlphaFoldDB" id="A0A367Y1H2"/>
<protein>
    <submittedName>
        <fullName evidence="2">Uncharacterized protein</fullName>
    </submittedName>
</protein>
<keyword evidence="1" id="KW-0472">Membrane</keyword>
<sequence length="155" mass="15821">MTAPEKLPTPMLVSFASIGYLALLVAVLGIASAIVDDDIISTPGVSLIAAYAAAGVAIAAFALLLAGPVSRAKPGYWSAVSTAIGSAGVYVIALAIAVFVSSADLSLVGSVLREVLVGWVVPVVLGSAFVAAWAGIALRRTNASQPRWPWEDEDE</sequence>
<feature type="transmembrane region" description="Helical" evidence="1">
    <location>
        <begin position="119"/>
        <end position="138"/>
    </location>
</feature>
<feature type="transmembrane region" description="Helical" evidence="1">
    <location>
        <begin position="76"/>
        <end position="99"/>
    </location>
</feature>
<gene>
    <name evidence="2" type="ORF">DTO57_06015</name>
</gene>
<evidence type="ECO:0000313" key="2">
    <source>
        <dbReference type="EMBL" id="RCK59726.1"/>
    </source>
</evidence>
<keyword evidence="3" id="KW-1185">Reference proteome</keyword>
<proteinExistence type="predicted"/>
<name>A0A367Y1H2_9MICO</name>
<dbReference type="RefSeq" id="WP_114117338.1">
    <property type="nucleotide sequence ID" value="NZ_BMHU01000003.1"/>
</dbReference>
<evidence type="ECO:0000256" key="1">
    <source>
        <dbReference type="SAM" id="Phobius"/>
    </source>
</evidence>
<feature type="transmembrane region" description="Helical" evidence="1">
    <location>
        <begin position="47"/>
        <end position="69"/>
    </location>
</feature>
<dbReference type="Proteomes" id="UP000253508">
    <property type="component" value="Unassembled WGS sequence"/>
</dbReference>
<dbReference type="EMBL" id="QORO01000002">
    <property type="protein sequence ID" value="RCK59726.1"/>
    <property type="molecule type" value="Genomic_DNA"/>
</dbReference>
<keyword evidence="1" id="KW-0812">Transmembrane</keyword>
<organism evidence="2 3">
    <name type="scientific">Microbacterium sorbitolivorans</name>
    <dbReference type="NCBI Taxonomy" id="1867410"/>
    <lineage>
        <taxon>Bacteria</taxon>
        <taxon>Bacillati</taxon>
        <taxon>Actinomycetota</taxon>
        <taxon>Actinomycetes</taxon>
        <taxon>Micrococcales</taxon>
        <taxon>Microbacteriaceae</taxon>
        <taxon>Microbacterium</taxon>
    </lineage>
</organism>
<keyword evidence="1" id="KW-1133">Transmembrane helix</keyword>
<accession>A0A367Y1H2</accession>